<accession>A0AAW1JFP5</accession>
<comment type="caution">
    <text evidence="1">The sequence shown here is derived from an EMBL/GenBank/DDBJ whole genome shotgun (WGS) entry which is preliminary data.</text>
</comment>
<evidence type="ECO:0000313" key="1">
    <source>
        <dbReference type="EMBL" id="KAK9702188.1"/>
    </source>
</evidence>
<reference evidence="1 2" key="1">
    <citation type="journal article" date="2024" name="BMC Genomics">
        <title>De novo assembly and annotation of Popillia japonica's genome with initial clues to its potential as an invasive pest.</title>
        <authorList>
            <person name="Cucini C."/>
            <person name="Boschi S."/>
            <person name="Funari R."/>
            <person name="Cardaioli E."/>
            <person name="Iannotti N."/>
            <person name="Marturano G."/>
            <person name="Paoli F."/>
            <person name="Bruttini M."/>
            <person name="Carapelli A."/>
            <person name="Frati F."/>
            <person name="Nardi F."/>
        </authorList>
    </citation>
    <scope>NUCLEOTIDE SEQUENCE [LARGE SCALE GENOMIC DNA]</scope>
    <source>
        <strain evidence="1">DMR45628</strain>
    </source>
</reference>
<dbReference type="EMBL" id="JASPKY010000397">
    <property type="protein sequence ID" value="KAK9702188.1"/>
    <property type="molecule type" value="Genomic_DNA"/>
</dbReference>
<gene>
    <name evidence="1" type="ORF">QE152_g30120</name>
</gene>
<sequence>MKRWSRVKTVQEEIVKMGSSSSKDTYREWSRQRKHCKSRGGAANAHRHYGNVLCHTRRCHDAASDESRPHIQQANRKTTAPEVIRCATCIKVYRIQ</sequence>
<dbReference type="Proteomes" id="UP001458880">
    <property type="component" value="Unassembled WGS sequence"/>
</dbReference>
<name>A0AAW1JFP5_POPJA</name>
<keyword evidence="2" id="KW-1185">Reference proteome</keyword>
<evidence type="ECO:0000313" key="2">
    <source>
        <dbReference type="Proteomes" id="UP001458880"/>
    </source>
</evidence>
<dbReference type="AlphaFoldDB" id="A0AAW1JFP5"/>
<proteinExistence type="predicted"/>
<protein>
    <submittedName>
        <fullName evidence="1">Uncharacterized protein</fullName>
    </submittedName>
</protein>
<organism evidence="1 2">
    <name type="scientific">Popillia japonica</name>
    <name type="common">Japanese beetle</name>
    <dbReference type="NCBI Taxonomy" id="7064"/>
    <lineage>
        <taxon>Eukaryota</taxon>
        <taxon>Metazoa</taxon>
        <taxon>Ecdysozoa</taxon>
        <taxon>Arthropoda</taxon>
        <taxon>Hexapoda</taxon>
        <taxon>Insecta</taxon>
        <taxon>Pterygota</taxon>
        <taxon>Neoptera</taxon>
        <taxon>Endopterygota</taxon>
        <taxon>Coleoptera</taxon>
        <taxon>Polyphaga</taxon>
        <taxon>Scarabaeiformia</taxon>
        <taxon>Scarabaeidae</taxon>
        <taxon>Rutelinae</taxon>
        <taxon>Popillia</taxon>
    </lineage>
</organism>